<evidence type="ECO:0008006" key="8">
    <source>
        <dbReference type="Google" id="ProtNLM"/>
    </source>
</evidence>
<gene>
    <name evidence="6" type="ORF">BHQ10_002664</name>
</gene>
<comment type="subcellular location">
    <subcellularLocation>
        <location evidence="1">Membrane</location>
        <topology evidence="1">Multi-pass membrane protein</topology>
    </subcellularLocation>
</comment>
<feature type="transmembrane region" description="Helical" evidence="5">
    <location>
        <begin position="192"/>
        <end position="214"/>
    </location>
</feature>
<dbReference type="AlphaFoldDB" id="A0A364KSX9"/>
<dbReference type="GO" id="GO:0000324">
    <property type="term" value="C:fungal-type vacuole"/>
    <property type="evidence" value="ECO:0007669"/>
    <property type="project" value="TreeGrafter"/>
</dbReference>
<feature type="transmembrane region" description="Helical" evidence="5">
    <location>
        <begin position="78"/>
        <end position="99"/>
    </location>
</feature>
<keyword evidence="2 5" id="KW-0812">Transmembrane</keyword>
<protein>
    <recommendedName>
        <fullName evidence="8">RTA1 domain protein</fullName>
    </recommendedName>
</protein>
<proteinExistence type="predicted"/>
<evidence type="ECO:0000256" key="3">
    <source>
        <dbReference type="ARBA" id="ARBA00022989"/>
    </source>
</evidence>
<evidence type="ECO:0000256" key="2">
    <source>
        <dbReference type="ARBA" id="ARBA00022692"/>
    </source>
</evidence>
<comment type="caution">
    <text evidence="6">The sequence shown here is derived from an EMBL/GenBank/DDBJ whole genome shotgun (WGS) entry which is preliminary data.</text>
</comment>
<dbReference type="GO" id="GO:0005886">
    <property type="term" value="C:plasma membrane"/>
    <property type="evidence" value="ECO:0007669"/>
    <property type="project" value="TreeGrafter"/>
</dbReference>
<evidence type="ECO:0000313" key="7">
    <source>
        <dbReference type="Proteomes" id="UP000249363"/>
    </source>
</evidence>
<dbReference type="PANTHER" id="PTHR31465:SF9">
    <property type="entry name" value="SPHINGOID LONG-CHAIN BASE TRANSPORTER RSB1"/>
    <property type="match status" value="1"/>
</dbReference>
<evidence type="ECO:0000256" key="4">
    <source>
        <dbReference type="ARBA" id="ARBA00023136"/>
    </source>
</evidence>
<dbReference type="STRING" id="1196081.A0A364KSX9"/>
<evidence type="ECO:0000256" key="5">
    <source>
        <dbReference type="SAM" id="Phobius"/>
    </source>
</evidence>
<evidence type="ECO:0000313" key="6">
    <source>
        <dbReference type="EMBL" id="RAO66652.1"/>
    </source>
</evidence>
<dbReference type="Pfam" id="PF04479">
    <property type="entry name" value="RTA1"/>
    <property type="match status" value="1"/>
</dbReference>
<feature type="transmembrane region" description="Helical" evidence="5">
    <location>
        <begin position="119"/>
        <end position="141"/>
    </location>
</feature>
<dbReference type="GeneID" id="63791881"/>
<keyword evidence="3 5" id="KW-1133">Transmembrane helix</keyword>
<dbReference type="RefSeq" id="XP_040731169.1">
    <property type="nucleotide sequence ID" value="XM_040874835.1"/>
</dbReference>
<accession>A0A364KSX9</accession>
<feature type="transmembrane region" description="Helical" evidence="5">
    <location>
        <begin position="46"/>
        <end position="66"/>
    </location>
</feature>
<feature type="transmembrane region" description="Helical" evidence="5">
    <location>
        <begin position="161"/>
        <end position="180"/>
    </location>
</feature>
<dbReference type="InterPro" id="IPR007568">
    <property type="entry name" value="RTA1"/>
</dbReference>
<organism evidence="6 7">
    <name type="scientific">Talaromyces amestolkiae</name>
    <dbReference type="NCBI Taxonomy" id="1196081"/>
    <lineage>
        <taxon>Eukaryota</taxon>
        <taxon>Fungi</taxon>
        <taxon>Dikarya</taxon>
        <taxon>Ascomycota</taxon>
        <taxon>Pezizomycotina</taxon>
        <taxon>Eurotiomycetes</taxon>
        <taxon>Eurotiomycetidae</taxon>
        <taxon>Eurotiales</taxon>
        <taxon>Trichocomaceae</taxon>
        <taxon>Talaromyces</taxon>
        <taxon>Talaromyces sect. Talaromyces</taxon>
    </lineage>
</organism>
<dbReference type="OrthoDB" id="1844152at2759"/>
<reference evidence="6 7" key="1">
    <citation type="journal article" date="2017" name="Biotechnol. Biofuels">
        <title>Differential beta-glucosidase expression as a function of carbon source availability in Talaromyces amestolkiae: a genomic and proteomic approach.</title>
        <authorList>
            <person name="de Eugenio L.I."/>
            <person name="Mendez-Liter J.A."/>
            <person name="Nieto-Dominguez M."/>
            <person name="Alonso L."/>
            <person name="Gil-Munoz J."/>
            <person name="Barriuso J."/>
            <person name="Prieto A."/>
            <person name="Martinez M.J."/>
        </authorList>
    </citation>
    <scope>NUCLEOTIDE SEQUENCE [LARGE SCALE GENOMIC DNA]</scope>
    <source>
        <strain evidence="6 7">CIB</strain>
    </source>
</reference>
<feature type="transmembrane region" description="Helical" evidence="5">
    <location>
        <begin position="20"/>
        <end position="39"/>
    </location>
</feature>
<name>A0A364KSX9_TALAM</name>
<evidence type="ECO:0000256" key="1">
    <source>
        <dbReference type="ARBA" id="ARBA00004141"/>
    </source>
</evidence>
<keyword evidence="7" id="KW-1185">Reference proteome</keyword>
<dbReference type="PANTHER" id="PTHR31465">
    <property type="entry name" value="PROTEIN RTA1-RELATED"/>
    <property type="match status" value="1"/>
</dbReference>
<dbReference type="EMBL" id="MIKG01000004">
    <property type="protein sequence ID" value="RAO66652.1"/>
    <property type="molecule type" value="Genomic_DNA"/>
</dbReference>
<feature type="transmembrane region" description="Helical" evidence="5">
    <location>
        <begin position="234"/>
        <end position="258"/>
    </location>
</feature>
<dbReference type="Proteomes" id="UP000249363">
    <property type="component" value="Unassembled WGS sequence"/>
</dbReference>
<keyword evidence="4 5" id="KW-0472">Membrane</keyword>
<sequence length="273" mass="30310">MEQQNQSVDYYGYLPSKSAALFGIIFFGVSTIICLLQVVFGPYKHYWMLTVALMASGEAIGWGARLWAHNSPTDWMPFMIQICSLVISPVFISAADYVLFCKIIEKSGRRLFSIPSKLFWIGFIIFDIISLSIQIVGGVEVSSAQNFDDLNHGSAVMRSGIIFQFSNTVLFAVLLLGATVSLKRRDIPLSSVAKWPIIVTLCLSTLMILIRNAYRILELGDGWNGHLMRTEIYLIGFDMVPMAVAVGVCVIFSPSFFLSPMDKEVALSLHSLA</sequence>